<dbReference type="SUPFAM" id="SSF53474">
    <property type="entry name" value="alpha/beta-Hydrolases"/>
    <property type="match status" value="1"/>
</dbReference>
<reference evidence="2" key="1">
    <citation type="submission" date="2015-10" db="EMBL/GenBank/DDBJ databases">
        <authorList>
            <person name="Gilbert D.G."/>
        </authorList>
    </citation>
    <scope>NUCLEOTIDE SEQUENCE</scope>
</reference>
<dbReference type="InterPro" id="IPR029058">
    <property type="entry name" value="AB_hydrolase_fold"/>
</dbReference>
<gene>
    <name evidence="2" type="ORF">MGWOODY_Smn2603</name>
</gene>
<sequence>MAHPKALILLFHQAGSSKDEYASIAPRLNREGYSALAIDQRSGGGLYGPNETAALIPPQKGRSEDAGYPTAEPDLQAALDWGVRQKLPLILWGSSYSAALVFDVAAQNPGKVTALLAFSPGEYMPDKHFVDRAARVLTIPVFVTSSSDPEEIAGAGAIAAAVPGGRAAHIVPVAGVHGSSTLIAVKNPNGADANWQAVLAFLKKIAP</sequence>
<dbReference type="Pfam" id="PF12146">
    <property type="entry name" value="Hydrolase_4"/>
    <property type="match status" value="1"/>
</dbReference>
<dbReference type="AlphaFoldDB" id="A0A160TQG3"/>
<accession>A0A160TQG3</accession>
<dbReference type="InterPro" id="IPR022742">
    <property type="entry name" value="Hydrolase_4"/>
</dbReference>
<evidence type="ECO:0000259" key="1">
    <source>
        <dbReference type="Pfam" id="PF12146"/>
    </source>
</evidence>
<dbReference type="Gene3D" id="3.40.50.1820">
    <property type="entry name" value="alpha/beta hydrolase"/>
    <property type="match status" value="1"/>
</dbReference>
<feature type="domain" description="Serine aminopeptidase S33" evidence="1">
    <location>
        <begin position="3"/>
        <end position="127"/>
    </location>
</feature>
<proteinExistence type="predicted"/>
<name>A0A160TQG3_9ZZZZ</name>
<dbReference type="EMBL" id="CZQE01000390">
    <property type="protein sequence ID" value="CUS46747.1"/>
    <property type="molecule type" value="Genomic_DNA"/>
</dbReference>
<protein>
    <recommendedName>
        <fullName evidence="1">Serine aminopeptidase S33 domain-containing protein</fullName>
    </recommendedName>
</protein>
<organism evidence="2">
    <name type="scientific">hydrothermal vent metagenome</name>
    <dbReference type="NCBI Taxonomy" id="652676"/>
    <lineage>
        <taxon>unclassified sequences</taxon>
        <taxon>metagenomes</taxon>
        <taxon>ecological metagenomes</taxon>
    </lineage>
</organism>
<evidence type="ECO:0000313" key="2">
    <source>
        <dbReference type="EMBL" id="CUS46747.1"/>
    </source>
</evidence>